<comment type="caution">
    <text evidence="1">The sequence shown here is derived from an EMBL/GenBank/DDBJ whole genome shotgun (WGS) entry which is preliminary data.</text>
</comment>
<keyword evidence="2" id="KW-1185">Reference proteome</keyword>
<proteinExistence type="predicted"/>
<protein>
    <recommendedName>
        <fullName evidence="3">PepSY domain-containing protein</fullName>
    </recommendedName>
</protein>
<dbReference type="EMBL" id="BAABBM010000001">
    <property type="protein sequence ID" value="GAA3894410.1"/>
    <property type="molecule type" value="Genomic_DNA"/>
</dbReference>
<dbReference type="RefSeq" id="WP_344698768.1">
    <property type="nucleotide sequence ID" value="NZ_BAABBM010000001.1"/>
</dbReference>
<reference evidence="2" key="1">
    <citation type="journal article" date="2019" name="Int. J. Syst. Evol. Microbiol.">
        <title>The Global Catalogue of Microorganisms (GCM) 10K type strain sequencing project: providing services to taxonomists for standard genome sequencing and annotation.</title>
        <authorList>
            <consortium name="The Broad Institute Genomics Platform"/>
            <consortium name="The Broad Institute Genome Sequencing Center for Infectious Disease"/>
            <person name="Wu L."/>
            <person name="Ma J."/>
        </authorList>
    </citation>
    <scope>NUCLEOTIDE SEQUENCE [LARGE SCALE GENOMIC DNA]</scope>
    <source>
        <strain evidence="2">JCM 17543</strain>
    </source>
</reference>
<gene>
    <name evidence="1" type="ORF">GCM10022276_11960</name>
</gene>
<accession>A0ABP7L3R5</accession>
<dbReference type="Proteomes" id="UP001500827">
    <property type="component" value="Unassembled WGS sequence"/>
</dbReference>
<sequence>MLLFAAYASAASALPARAEVRAMARVRIERAATASAKEWEQSRDPSKREIVIRDAGGELILVRVIEYE</sequence>
<evidence type="ECO:0000313" key="1">
    <source>
        <dbReference type="EMBL" id="GAA3894410.1"/>
    </source>
</evidence>
<name>A0ABP7L3R5_9SPHN</name>
<evidence type="ECO:0000313" key="2">
    <source>
        <dbReference type="Proteomes" id="UP001500827"/>
    </source>
</evidence>
<organism evidence="1 2">
    <name type="scientific">Sphingomonas limnosediminicola</name>
    <dbReference type="NCBI Taxonomy" id="940133"/>
    <lineage>
        <taxon>Bacteria</taxon>
        <taxon>Pseudomonadati</taxon>
        <taxon>Pseudomonadota</taxon>
        <taxon>Alphaproteobacteria</taxon>
        <taxon>Sphingomonadales</taxon>
        <taxon>Sphingomonadaceae</taxon>
        <taxon>Sphingomonas</taxon>
    </lineage>
</organism>
<evidence type="ECO:0008006" key="3">
    <source>
        <dbReference type="Google" id="ProtNLM"/>
    </source>
</evidence>